<keyword evidence="2" id="KW-1185">Reference proteome</keyword>
<dbReference type="Proteomes" id="UP000218702">
    <property type="component" value="Chromosome"/>
</dbReference>
<reference evidence="1 2" key="1">
    <citation type="submission" date="2017-06" db="EMBL/GenBank/DDBJ databases">
        <title>Genome sequencing of cyanobaciteial culture collection at National Institute for Environmental Studies (NIES).</title>
        <authorList>
            <person name="Hirose Y."/>
            <person name="Shimura Y."/>
            <person name="Fujisawa T."/>
            <person name="Nakamura Y."/>
            <person name="Kawachi M."/>
        </authorList>
    </citation>
    <scope>NUCLEOTIDE SEQUENCE [LARGE SCALE GENOMIC DNA]</scope>
    <source>
        <strain evidence="1 2">NIES-806</strain>
    </source>
</reference>
<gene>
    <name evidence="1" type="ORF">NIES806_04720</name>
</gene>
<organism evidence="1 2">
    <name type="scientific">Dolichospermum compactum NIES-806</name>
    <dbReference type="NCBI Taxonomy" id="1973481"/>
    <lineage>
        <taxon>Bacteria</taxon>
        <taxon>Bacillati</taxon>
        <taxon>Cyanobacteriota</taxon>
        <taxon>Cyanophyceae</taxon>
        <taxon>Nostocales</taxon>
        <taxon>Aphanizomenonaceae</taxon>
        <taxon>Dolichospermum</taxon>
        <taxon>Dolichospermum compactum</taxon>
    </lineage>
</organism>
<dbReference type="EMBL" id="AP018316">
    <property type="protein sequence ID" value="BAZ84286.1"/>
    <property type="molecule type" value="Genomic_DNA"/>
</dbReference>
<name>A0A1Z4UYF6_9CYAN</name>
<dbReference type="AlphaFoldDB" id="A0A1Z4UYF6"/>
<sequence length="69" mass="7622">MLISERLSKVGNTISRVSSKTSDISRAVASPRRSTEAAKLSGKLIVMGIVIENKMLYYNYSLDDEIVTN</sequence>
<protein>
    <submittedName>
        <fullName evidence="1">Uncharacterized protein</fullName>
    </submittedName>
</protein>
<dbReference type="KEGG" id="dcm:NIES806_04720"/>
<evidence type="ECO:0000313" key="1">
    <source>
        <dbReference type="EMBL" id="BAZ84286.1"/>
    </source>
</evidence>
<proteinExistence type="predicted"/>
<evidence type="ECO:0000313" key="2">
    <source>
        <dbReference type="Proteomes" id="UP000218702"/>
    </source>
</evidence>
<accession>A0A1Z4UYF6</accession>